<keyword evidence="1" id="KW-0812">Transmembrane</keyword>
<evidence type="ECO:0000313" key="3">
    <source>
        <dbReference type="Proteomes" id="UP000694892"/>
    </source>
</evidence>
<keyword evidence="1" id="KW-1133">Transmembrane helix</keyword>
<keyword evidence="1" id="KW-0472">Membrane</keyword>
<accession>A0A974I3C3</accession>
<gene>
    <name evidence="2" type="ORF">XELAEV_18005674mg</name>
</gene>
<reference evidence="3" key="1">
    <citation type="journal article" date="2016" name="Nature">
        <title>Genome evolution in the allotetraploid frog Xenopus laevis.</title>
        <authorList>
            <person name="Session A.M."/>
            <person name="Uno Y."/>
            <person name="Kwon T."/>
            <person name="Chapman J.A."/>
            <person name="Toyoda A."/>
            <person name="Takahashi S."/>
            <person name="Fukui A."/>
            <person name="Hikosaka A."/>
            <person name="Suzuki A."/>
            <person name="Kondo M."/>
            <person name="van Heeringen S.J."/>
            <person name="Quigley I."/>
            <person name="Heinz S."/>
            <person name="Ogino H."/>
            <person name="Ochi H."/>
            <person name="Hellsten U."/>
            <person name="Lyons J.B."/>
            <person name="Simakov O."/>
            <person name="Putnam N."/>
            <person name="Stites J."/>
            <person name="Kuroki Y."/>
            <person name="Tanaka T."/>
            <person name="Michiue T."/>
            <person name="Watanabe M."/>
            <person name="Bogdanovic O."/>
            <person name="Lister R."/>
            <person name="Georgiou G."/>
            <person name="Paranjpe S.S."/>
            <person name="van Kruijsbergen I."/>
            <person name="Shu S."/>
            <person name="Carlson J."/>
            <person name="Kinoshita T."/>
            <person name="Ohta Y."/>
            <person name="Mawaribuchi S."/>
            <person name="Jenkins J."/>
            <person name="Grimwood J."/>
            <person name="Schmutz J."/>
            <person name="Mitros T."/>
            <person name="Mozaffari S.V."/>
            <person name="Suzuki Y."/>
            <person name="Haramoto Y."/>
            <person name="Yamamoto T.S."/>
            <person name="Takagi C."/>
            <person name="Heald R."/>
            <person name="Miller K."/>
            <person name="Haudenschild C."/>
            <person name="Kitzman J."/>
            <person name="Nakayama T."/>
            <person name="Izutsu Y."/>
            <person name="Robert J."/>
            <person name="Fortriede J."/>
            <person name="Burns K."/>
            <person name="Lotay V."/>
            <person name="Karimi K."/>
            <person name="Yasuoka Y."/>
            <person name="Dichmann D.S."/>
            <person name="Flajnik M.F."/>
            <person name="Houston D.W."/>
            <person name="Shendure J."/>
            <person name="DuPasquier L."/>
            <person name="Vize P.D."/>
            <person name="Zorn A.M."/>
            <person name="Ito M."/>
            <person name="Marcotte E.M."/>
            <person name="Wallingford J.B."/>
            <person name="Ito Y."/>
            <person name="Asashima M."/>
            <person name="Ueno N."/>
            <person name="Matsuda Y."/>
            <person name="Veenstra G.J."/>
            <person name="Fujiyama A."/>
            <person name="Harland R.M."/>
            <person name="Taira M."/>
            <person name="Rokhsar D.S."/>
        </authorList>
    </citation>
    <scope>NUCLEOTIDE SEQUENCE [LARGE SCALE GENOMIC DNA]</scope>
    <source>
        <strain evidence="3">J</strain>
    </source>
</reference>
<feature type="transmembrane region" description="Helical" evidence="1">
    <location>
        <begin position="16"/>
        <end position="36"/>
    </location>
</feature>
<dbReference type="EMBL" id="CM004466">
    <property type="protein sequence ID" value="OCT99890.1"/>
    <property type="molecule type" value="Genomic_DNA"/>
</dbReference>
<organism evidence="2 3">
    <name type="scientific">Xenopus laevis</name>
    <name type="common">African clawed frog</name>
    <dbReference type="NCBI Taxonomy" id="8355"/>
    <lineage>
        <taxon>Eukaryota</taxon>
        <taxon>Metazoa</taxon>
        <taxon>Chordata</taxon>
        <taxon>Craniata</taxon>
        <taxon>Vertebrata</taxon>
        <taxon>Euteleostomi</taxon>
        <taxon>Amphibia</taxon>
        <taxon>Batrachia</taxon>
        <taxon>Anura</taxon>
        <taxon>Pipoidea</taxon>
        <taxon>Pipidae</taxon>
        <taxon>Xenopodinae</taxon>
        <taxon>Xenopus</taxon>
        <taxon>Xenopus</taxon>
    </lineage>
</organism>
<protein>
    <submittedName>
        <fullName evidence="2">Uncharacterized protein</fullName>
    </submittedName>
</protein>
<sequence length="113" mass="13521">MKSLPFHKFGVSQRHWLSFSSLIIGYFLLSCHWSVLSSTHRLLSLQKRAREREGGCFAMAVEPRGQILPLFRQWNWARAYLIAEFRQIHEEYFLQHFTAYVPYISIFRISLRN</sequence>
<dbReference type="PROSITE" id="PS51257">
    <property type="entry name" value="PROKAR_LIPOPROTEIN"/>
    <property type="match status" value="1"/>
</dbReference>
<proteinExistence type="predicted"/>
<evidence type="ECO:0000256" key="1">
    <source>
        <dbReference type="SAM" id="Phobius"/>
    </source>
</evidence>
<dbReference type="AlphaFoldDB" id="A0A974I3C3"/>
<dbReference type="Proteomes" id="UP000694892">
    <property type="component" value="Chromosome 1L"/>
</dbReference>
<evidence type="ECO:0000313" key="2">
    <source>
        <dbReference type="EMBL" id="OCT99890.1"/>
    </source>
</evidence>
<name>A0A974I3C3_XENLA</name>